<dbReference type="HAMAP" id="MF_00003">
    <property type="entry name" value="RbfA"/>
    <property type="match status" value="1"/>
</dbReference>
<dbReference type="AlphaFoldDB" id="A0A4R1MZA4"/>
<protein>
    <recommendedName>
        <fullName evidence="2">Ribosome-binding factor A</fullName>
    </recommendedName>
</protein>
<dbReference type="PANTHER" id="PTHR33515">
    <property type="entry name" value="RIBOSOME-BINDING FACTOR A, CHLOROPLASTIC-RELATED"/>
    <property type="match status" value="1"/>
</dbReference>
<dbReference type="GO" id="GO:0043024">
    <property type="term" value="F:ribosomal small subunit binding"/>
    <property type="evidence" value="ECO:0007669"/>
    <property type="project" value="TreeGrafter"/>
</dbReference>
<evidence type="ECO:0000313" key="3">
    <source>
        <dbReference type="EMBL" id="TCK97940.1"/>
    </source>
</evidence>
<keyword evidence="2" id="KW-0963">Cytoplasm</keyword>
<dbReference type="OrthoDB" id="307788at2"/>
<dbReference type="PROSITE" id="PS01319">
    <property type="entry name" value="RBFA"/>
    <property type="match status" value="1"/>
</dbReference>
<dbReference type="RefSeq" id="WP_132279581.1">
    <property type="nucleotide sequence ID" value="NZ_SMGQ01000011.1"/>
</dbReference>
<dbReference type="GO" id="GO:0030490">
    <property type="term" value="P:maturation of SSU-rRNA"/>
    <property type="evidence" value="ECO:0007669"/>
    <property type="project" value="UniProtKB-UniRule"/>
</dbReference>
<dbReference type="InterPro" id="IPR015946">
    <property type="entry name" value="KH_dom-like_a/b"/>
</dbReference>
<dbReference type="SUPFAM" id="SSF89919">
    <property type="entry name" value="Ribosome-binding factor A, RbfA"/>
    <property type="match status" value="1"/>
</dbReference>
<comment type="caution">
    <text evidence="3">The sequence shown here is derived from an EMBL/GenBank/DDBJ whole genome shotgun (WGS) entry which is preliminary data.</text>
</comment>
<dbReference type="EMBL" id="SMGQ01000011">
    <property type="protein sequence ID" value="TCK97940.1"/>
    <property type="molecule type" value="Genomic_DNA"/>
</dbReference>
<accession>A0A4R1MZA4</accession>
<dbReference type="NCBIfam" id="TIGR00082">
    <property type="entry name" value="rbfA"/>
    <property type="match status" value="1"/>
</dbReference>
<dbReference type="Pfam" id="PF02033">
    <property type="entry name" value="RBFA"/>
    <property type="match status" value="1"/>
</dbReference>
<proteinExistence type="inferred from homology"/>
<evidence type="ECO:0000313" key="4">
    <source>
        <dbReference type="Proteomes" id="UP000294545"/>
    </source>
</evidence>
<comment type="function">
    <text evidence="2">One of several proteins that assist in the late maturation steps of the functional core of the 30S ribosomal subunit. Associates with free 30S ribosomal subunits (but not with 30S subunits that are part of 70S ribosomes or polysomes). Required for efficient processing of 16S rRNA. May interact with the 5'-terminal helix region of 16S rRNA.</text>
</comment>
<comment type="subunit">
    <text evidence="2">Monomer. Binds 30S ribosomal subunits, but not 50S ribosomal subunits or 70S ribosomes.</text>
</comment>
<keyword evidence="4" id="KW-1185">Reference proteome</keyword>
<keyword evidence="1 2" id="KW-0690">Ribosome biogenesis</keyword>
<comment type="similarity">
    <text evidence="2">Belongs to the RbfA family.</text>
</comment>
<dbReference type="Proteomes" id="UP000294545">
    <property type="component" value="Unassembled WGS sequence"/>
</dbReference>
<sequence>MKKKSSRLIRINEEIKKELSNLIRTELKDPRVNPMTTVVNVHTTSDLKHCKVFISVLGNEEDKEETVNALNKASSFIRTEIARLINLRNTPELKFIKDDSIEQSIHMSKIIDEISKKDE</sequence>
<organism evidence="3 4">
    <name type="scientific">Natranaerovirga hydrolytica</name>
    <dbReference type="NCBI Taxonomy" id="680378"/>
    <lineage>
        <taxon>Bacteria</taxon>
        <taxon>Bacillati</taxon>
        <taxon>Bacillota</taxon>
        <taxon>Clostridia</taxon>
        <taxon>Lachnospirales</taxon>
        <taxon>Natranaerovirgaceae</taxon>
        <taxon>Natranaerovirga</taxon>
    </lineage>
</organism>
<name>A0A4R1MZA4_9FIRM</name>
<comment type="subcellular location">
    <subcellularLocation>
        <location evidence="2">Cytoplasm</location>
    </subcellularLocation>
</comment>
<evidence type="ECO:0000256" key="1">
    <source>
        <dbReference type="ARBA" id="ARBA00022517"/>
    </source>
</evidence>
<evidence type="ECO:0000256" key="2">
    <source>
        <dbReference type="HAMAP-Rule" id="MF_00003"/>
    </source>
</evidence>
<dbReference type="InterPro" id="IPR023799">
    <property type="entry name" value="RbfA_dom_sf"/>
</dbReference>
<reference evidence="3 4" key="1">
    <citation type="submission" date="2019-03" db="EMBL/GenBank/DDBJ databases">
        <title>Genomic Encyclopedia of Type Strains, Phase IV (KMG-IV): sequencing the most valuable type-strain genomes for metagenomic binning, comparative biology and taxonomic classification.</title>
        <authorList>
            <person name="Goeker M."/>
        </authorList>
    </citation>
    <scope>NUCLEOTIDE SEQUENCE [LARGE SCALE GENOMIC DNA]</scope>
    <source>
        <strain evidence="3 4">DSM 24176</strain>
    </source>
</reference>
<dbReference type="PANTHER" id="PTHR33515:SF1">
    <property type="entry name" value="RIBOSOME-BINDING FACTOR A, CHLOROPLASTIC-RELATED"/>
    <property type="match status" value="1"/>
</dbReference>
<dbReference type="InterPro" id="IPR020053">
    <property type="entry name" value="Ribosome-bd_factorA_CS"/>
</dbReference>
<gene>
    <name evidence="2" type="primary">rbfA</name>
    <name evidence="3" type="ORF">EDC19_0342</name>
</gene>
<dbReference type="Gene3D" id="3.30.300.20">
    <property type="match status" value="1"/>
</dbReference>
<dbReference type="InterPro" id="IPR000238">
    <property type="entry name" value="RbfA"/>
</dbReference>
<dbReference type="GO" id="GO:0005829">
    <property type="term" value="C:cytosol"/>
    <property type="evidence" value="ECO:0007669"/>
    <property type="project" value="TreeGrafter"/>
</dbReference>